<dbReference type="GO" id="GO:0003677">
    <property type="term" value="F:DNA binding"/>
    <property type="evidence" value="ECO:0007669"/>
    <property type="project" value="InterPro"/>
</dbReference>
<evidence type="ECO:0000259" key="2">
    <source>
        <dbReference type="PROSITE" id="PS51736"/>
    </source>
</evidence>
<dbReference type="Gene3D" id="3.40.50.1390">
    <property type="entry name" value="Resolvase, N-terminal catalytic domain"/>
    <property type="match status" value="1"/>
</dbReference>
<keyword evidence="1" id="KW-0175">Coiled coil</keyword>
<dbReference type="CDD" id="cd00338">
    <property type="entry name" value="Ser_Recombinase"/>
    <property type="match status" value="1"/>
</dbReference>
<dbReference type="Proteomes" id="UP000034601">
    <property type="component" value="Unassembled WGS sequence"/>
</dbReference>
<comment type="caution">
    <text evidence="3">The sequence shown here is derived from an EMBL/GenBank/DDBJ whole genome shotgun (WGS) entry which is preliminary data.</text>
</comment>
<organism evidence="3 4">
    <name type="scientific">Candidatus Daviesbacteria bacterium GW2011_GWA2_40_9</name>
    <dbReference type="NCBI Taxonomy" id="1618424"/>
    <lineage>
        <taxon>Bacteria</taxon>
        <taxon>Candidatus Daviesiibacteriota</taxon>
    </lineage>
</organism>
<dbReference type="InterPro" id="IPR036162">
    <property type="entry name" value="Resolvase-like_N_sf"/>
</dbReference>
<dbReference type="InterPro" id="IPR025827">
    <property type="entry name" value="Zn_ribbon_recom_dom"/>
</dbReference>
<name>A0A0G0X4Y9_9BACT</name>
<dbReference type="Pfam" id="PF00239">
    <property type="entry name" value="Resolvase"/>
    <property type="match status" value="1"/>
</dbReference>
<dbReference type="InterPro" id="IPR006119">
    <property type="entry name" value="Resolv_N"/>
</dbReference>
<feature type="coiled-coil region" evidence="1">
    <location>
        <begin position="424"/>
        <end position="451"/>
    </location>
</feature>
<dbReference type="SUPFAM" id="SSF53041">
    <property type="entry name" value="Resolvase-like"/>
    <property type="match status" value="1"/>
</dbReference>
<feature type="domain" description="Resolvase/invertase-type recombinase catalytic" evidence="2">
    <location>
        <begin position="25"/>
        <end position="172"/>
    </location>
</feature>
<evidence type="ECO:0000256" key="1">
    <source>
        <dbReference type="SAM" id="Coils"/>
    </source>
</evidence>
<dbReference type="AlphaFoldDB" id="A0A0G0X4Y9"/>
<dbReference type="PANTHER" id="PTHR30461">
    <property type="entry name" value="DNA-INVERTASE FROM LAMBDOID PROPHAGE"/>
    <property type="match status" value="1"/>
</dbReference>
<dbReference type="GO" id="GO:0000150">
    <property type="term" value="F:DNA strand exchange activity"/>
    <property type="evidence" value="ECO:0007669"/>
    <property type="project" value="InterPro"/>
</dbReference>
<evidence type="ECO:0000313" key="4">
    <source>
        <dbReference type="Proteomes" id="UP000034601"/>
    </source>
</evidence>
<protein>
    <recommendedName>
        <fullName evidence="2">Resolvase/invertase-type recombinase catalytic domain-containing protein</fullName>
    </recommendedName>
</protein>
<dbReference type="InterPro" id="IPR038109">
    <property type="entry name" value="DNA_bind_recomb_sf"/>
</dbReference>
<proteinExistence type="predicted"/>
<dbReference type="Pfam" id="PF13408">
    <property type="entry name" value="Zn_ribbon_recom"/>
    <property type="match status" value="1"/>
</dbReference>
<dbReference type="PROSITE" id="PS51736">
    <property type="entry name" value="RECOMBINASES_3"/>
    <property type="match status" value="1"/>
</dbReference>
<evidence type="ECO:0000313" key="3">
    <source>
        <dbReference type="EMBL" id="KKR82682.1"/>
    </source>
</evidence>
<dbReference type="SMART" id="SM00857">
    <property type="entry name" value="Resolvase"/>
    <property type="match status" value="1"/>
</dbReference>
<dbReference type="EMBL" id="LCAB01000010">
    <property type="protein sequence ID" value="KKR82682.1"/>
    <property type="molecule type" value="Genomic_DNA"/>
</dbReference>
<gene>
    <name evidence="3" type="ORF">UU29_C0010G0028</name>
</gene>
<dbReference type="PANTHER" id="PTHR30461:SF23">
    <property type="entry name" value="DNA RECOMBINASE-RELATED"/>
    <property type="match status" value="1"/>
</dbReference>
<dbReference type="Gene3D" id="3.90.1750.20">
    <property type="entry name" value="Putative Large Serine Recombinase, Chain B, Domain 2"/>
    <property type="match status" value="1"/>
</dbReference>
<accession>A0A0G0X4Y9</accession>
<reference evidence="3 4" key="1">
    <citation type="journal article" date="2015" name="Nature">
        <title>rRNA introns, odd ribosomes, and small enigmatic genomes across a large radiation of phyla.</title>
        <authorList>
            <person name="Brown C.T."/>
            <person name="Hug L.A."/>
            <person name="Thomas B.C."/>
            <person name="Sharon I."/>
            <person name="Castelle C.J."/>
            <person name="Singh A."/>
            <person name="Wilkins M.J."/>
            <person name="Williams K.H."/>
            <person name="Banfield J.F."/>
        </authorList>
    </citation>
    <scope>NUCLEOTIDE SEQUENCE [LARGE SCALE GENOMIC DNA]</scope>
</reference>
<sequence>MLRETPLWWYYSFMDEQELDFTKLKYVLYARKSTDDPQRQVRSIGDQIFECKQLAARLGLNVIKALEETKSAKKPNKRPIFRQMLNDLKKGIFDGILAWNPDRLARNMKEGGEIIDMIDEEEIKDLKFVTHHFTKDANGKMLLGMSFVLSKQYSDDLSQKVTRGVRRNFAEGKSAIPKHGYVRTEEGYYKPDGKNFELICTAWELRSKGESLEDITKFMNDNDYSKVIKRTGRKVDMDIKILTDIFHDPFYYGILVQAKQTVDLREIYNFQSATTEDIYNQVQELSVRRLKPFNTKRRLAFYPLKAMVRCSFCGHNMVVGPSTGSKGKRYLNYRCDNKLCNRKKKSIRAKEIFNWIYDFLKDGLNLTETDYKRYYHDLTRLTDEKRQKIGIEIHSKQGRLKVIDQEIKERSLGLLQLNIQPTVKKVNEDRVLELEQEKEEITGKITGLKEQLTDPEQDKLSIEQFLNLSKNAGVIVQSADAIIKDKICREIFLNFTVDEEKVLSYQLKPHFAEMLKSKQQRTSRGERN</sequence>
<dbReference type="InterPro" id="IPR050639">
    <property type="entry name" value="SSR_resolvase"/>
</dbReference>